<evidence type="ECO:0000256" key="1">
    <source>
        <dbReference type="SAM" id="MobiDB-lite"/>
    </source>
</evidence>
<sequence length="201" mass="20264">VCRMFWISCLLIGSISCSPLPKASGYGGSAPSGSYASPPSGYDGSAASGTYTGGYASSASGYDGSAPSGSYTGGYASPPSGYYGSAPSGSYTGGYASSDSGYAGSSSYGYVSPQDEASSESATNTGAGLETPEPVFSDVSDLEPPVYSFSSRSSYQRGRELFAQTRYTPGEPAPRVMPVSRRISKTPTQSDSAGAPAKGGF</sequence>
<evidence type="ECO:0000313" key="3">
    <source>
        <dbReference type="Ensembl" id="ENSSLDP00000006880.1"/>
    </source>
</evidence>
<dbReference type="STRING" id="1841481.ENSSLDP00000006880"/>
<feature type="chain" id="PRO_5017333271" evidence="2">
    <location>
        <begin position="18"/>
        <end position="201"/>
    </location>
</feature>
<dbReference type="GeneTree" id="ENSGT00500000045734"/>
<feature type="compositionally biased region" description="Polar residues" evidence="1">
    <location>
        <begin position="115"/>
        <end position="126"/>
    </location>
</feature>
<feature type="signal peptide" evidence="2">
    <location>
        <begin position="1"/>
        <end position="17"/>
    </location>
</feature>
<reference evidence="3" key="2">
    <citation type="submission" date="2025-09" db="UniProtKB">
        <authorList>
            <consortium name="Ensembl"/>
        </authorList>
    </citation>
    <scope>IDENTIFICATION</scope>
</reference>
<evidence type="ECO:0000313" key="4">
    <source>
        <dbReference type="Proteomes" id="UP000261360"/>
    </source>
</evidence>
<dbReference type="Ensembl" id="ENSSLDT00000007103.1">
    <property type="protein sequence ID" value="ENSSLDP00000006880.1"/>
    <property type="gene ID" value="ENSSLDG00000005476.1"/>
</dbReference>
<organism evidence="3 4">
    <name type="scientific">Seriola lalandi dorsalis</name>
    <dbReference type="NCBI Taxonomy" id="1841481"/>
    <lineage>
        <taxon>Eukaryota</taxon>
        <taxon>Metazoa</taxon>
        <taxon>Chordata</taxon>
        <taxon>Craniata</taxon>
        <taxon>Vertebrata</taxon>
        <taxon>Euteleostomi</taxon>
        <taxon>Actinopterygii</taxon>
        <taxon>Neopterygii</taxon>
        <taxon>Teleostei</taxon>
        <taxon>Neoteleostei</taxon>
        <taxon>Acanthomorphata</taxon>
        <taxon>Carangaria</taxon>
        <taxon>Carangiformes</taxon>
        <taxon>Carangidae</taxon>
        <taxon>Seriola</taxon>
    </lineage>
</organism>
<proteinExistence type="predicted"/>
<dbReference type="AlphaFoldDB" id="A0A3B4WSG5"/>
<reference evidence="3" key="1">
    <citation type="submission" date="2025-08" db="UniProtKB">
        <authorList>
            <consortium name="Ensembl"/>
        </authorList>
    </citation>
    <scope>IDENTIFICATION</scope>
</reference>
<keyword evidence="2" id="KW-0732">Signal</keyword>
<dbReference type="InterPro" id="IPR009803">
    <property type="entry name" value="DUF1373"/>
</dbReference>
<protein>
    <submittedName>
        <fullName evidence="3">Uncharacterized protein</fullName>
    </submittedName>
</protein>
<feature type="region of interest" description="Disordered" evidence="1">
    <location>
        <begin position="106"/>
        <end position="143"/>
    </location>
</feature>
<feature type="region of interest" description="Disordered" evidence="1">
    <location>
        <begin position="166"/>
        <end position="201"/>
    </location>
</feature>
<accession>A0A3B4WSG5</accession>
<dbReference type="Proteomes" id="UP000261360">
    <property type="component" value="Unplaced"/>
</dbReference>
<evidence type="ECO:0000256" key="2">
    <source>
        <dbReference type="SAM" id="SignalP"/>
    </source>
</evidence>
<dbReference type="Pfam" id="PF07117">
    <property type="entry name" value="DUF1373"/>
    <property type="match status" value="1"/>
</dbReference>
<keyword evidence="4" id="KW-1185">Reference proteome</keyword>
<name>A0A3B4WSG5_SERLL</name>